<dbReference type="RefSeq" id="WP_163485604.1">
    <property type="nucleotide sequence ID" value="NZ_CP048739.1"/>
</dbReference>
<evidence type="ECO:0000313" key="2">
    <source>
        <dbReference type="Proteomes" id="UP000465846"/>
    </source>
</evidence>
<dbReference type="EMBL" id="CP048739">
    <property type="protein sequence ID" value="QIB73557.1"/>
    <property type="molecule type" value="Genomic_DNA"/>
</dbReference>
<proteinExistence type="predicted"/>
<organism evidence="1 2">
    <name type="scientific">Halogeometricum borinquense</name>
    <dbReference type="NCBI Taxonomy" id="60847"/>
    <lineage>
        <taxon>Archaea</taxon>
        <taxon>Methanobacteriati</taxon>
        <taxon>Methanobacteriota</taxon>
        <taxon>Stenosarchaea group</taxon>
        <taxon>Halobacteria</taxon>
        <taxon>Halobacteriales</taxon>
        <taxon>Haloferacaceae</taxon>
        <taxon>Halogeometricum</taxon>
    </lineage>
</organism>
<protein>
    <submittedName>
        <fullName evidence="1">Uncharacterized protein</fullName>
    </submittedName>
</protein>
<dbReference type="Proteomes" id="UP000465846">
    <property type="component" value="Chromosome"/>
</dbReference>
<evidence type="ECO:0000313" key="1">
    <source>
        <dbReference type="EMBL" id="QIB73557.1"/>
    </source>
</evidence>
<name>A0A6C0UEG9_9EURY</name>
<sequence length="255" mass="29025">MAVMIPNTDFIVSNPHLDASWTFRIDDVGESVQESHQNVTAVISLISDAFGCFYRPTSIEVGEFTYPNGVSLDQIYDFESTDLIAESYEYEDQDGLDVSEIFEQFSESTTEDGYQRIVSNVKFGSGLTKFYISGENRYLCSENDQYYKVVNRRNEDDILGSSSIDPLRFEVSHDIDGYDDSSPMTSILVSVYTDTDIWFKDTTIGAINRGRLVTCLNQFKEELEPDRIQFFADSLSESTLEEEDHLTDLAIHSRE</sequence>
<dbReference type="GeneID" id="44078579"/>
<gene>
    <name evidence="1" type="ORF">G3I44_04220</name>
</gene>
<dbReference type="AlphaFoldDB" id="A0A6C0UEG9"/>
<reference evidence="1 2" key="1">
    <citation type="submission" date="2020-02" db="EMBL/GenBank/DDBJ databases">
        <title>Whole genome sequence of Halogeometricum borinquense strain wsp4.</title>
        <authorList>
            <person name="Verma D.K."/>
            <person name="Gopal K."/>
            <person name="Prasad E.S."/>
        </authorList>
    </citation>
    <scope>NUCLEOTIDE SEQUENCE [LARGE SCALE GENOMIC DNA]</scope>
    <source>
        <strain evidence="2">wsp4</strain>
    </source>
</reference>
<accession>A0A6C0UEG9</accession>